<organism evidence="4 5">
    <name type="scientific">Nocardioides luti</name>
    <dbReference type="NCBI Taxonomy" id="2761101"/>
    <lineage>
        <taxon>Bacteria</taxon>
        <taxon>Bacillati</taxon>
        <taxon>Actinomycetota</taxon>
        <taxon>Actinomycetes</taxon>
        <taxon>Propionibacteriales</taxon>
        <taxon>Nocardioidaceae</taxon>
        <taxon>Nocardioides</taxon>
    </lineage>
</organism>
<dbReference type="PANTHER" id="PTHR43156:SF2">
    <property type="entry name" value="STAGE II SPORULATION PROTEIN E"/>
    <property type="match status" value="1"/>
</dbReference>
<dbReference type="RefSeq" id="WP_185253306.1">
    <property type="nucleotide sequence ID" value="NZ_JACKXE010000001.1"/>
</dbReference>
<dbReference type="SUPFAM" id="SSF81606">
    <property type="entry name" value="PP2C-like"/>
    <property type="match status" value="1"/>
</dbReference>
<dbReference type="EMBL" id="JACKXE010000001">
    <property type="protein sequence ID" value="MBB6628225.1"/>
    <property type="molecule type" value="Genomic_DNA"/>
</dbReference>
<reference evidence="4 5" key="1">
    <citation type="submission" date="2020-08" db="EMBL/GenBank/DDBJ databases">
        <authorList>
            <person name="Seo M.-J."/>
        </authorList>
    </citation>
    <scope>NUCLEOTIDE SEQUENCE [LARGE SCALE GENOMIC DNA]</scope>
    <source>
        <strain evidence="4 5">KIGAM211</strain>
    </source>
</reference>
<accession>A0A7X0RHG4</accession>
<dbReference type="InterPro" id="IPR036457">
    <property type="entry name" value="PPM-type-like_dom_sf"/>
</dbReference>
<evidence type="ECO:0000256" key="1">
    <source>
        <dbReference type="ARBA" id="ARBA00022801"/>
    </source>
</evidence>
<feature type="domain" description="PPM-type phosphatase" evidence="3">
    <location>
        <begin position="205"/>
        <end position="415"/>
    </location>
</feature>
<dbReference type="Pfam" id="PF07228">
    <property type="entry name" value="SpoIIE"/>
    <property type="match status" value="1"/>
</dbReference>
<gene>
    <name evidence="4" type="ORF">H5V45_12930</name>
</gene>
<dbReference type="Gene3D" id="3.60.40.10">
    <property type="entry name" value="PPM-type phosphatase domain"/>
    <property type="match status" value="1"/>
</dbReference>
<sequence length="450" mass="47543">MAPTRLMDVGRILDAAEAASPLDAVASVARELGAAYDAVSVSFLITDMSGRALVRLAHVPLVAGATPGLATTRSPLEPGERRRGEESATYLPFDGGPEEQAVRTQTVQVLAAEADAPAGAEGLWRVLAPVTERGEAIGLLELYLRERPAPEVVAEIGQVAHLLAFVVIANRQHTDLFEWGQRNRSFSLSAEIQQRLLPQSRTCEAAAFTLAGWLEPAASIGGDTFDYSLGRNVLHLSLTDAMGHGVGAALTASLCLGGLRGGRRRGQSLLEQVASTNAALLEHAVSENSDFVTGLVGRLDLRTGSLALVNAGHVAPYLLRGDELTTLDLRANLPLGLFADAAYDSTEVVLQPGDRLVLVTDGMLERHVASVDLPGAIRATRDLHPREVVRALADSALAAAGHALEDDATLLCLDWHGTHDEDRDAVDGADTERASDPLDERSYAGGPAVP</sequence>
<dbReference type="GO" id="GO:0016791">
    <property type="term" value="F:phosphatase activity"/>
    <property type="evidence" value="ECO:0007669"/>
    <property type="project" value="TreeGrafter"/>
</dbReference>
<dbReference type="AlphaFoldDB" id="A0A7X0RHG4"/>
<feature type="compositionally biased region" description="Basic and acidic residues" evidence="2">
    <location>
        <begin position="421"/>
        <end position="442"/>
    </location>
</feature>
<keyword evidence="1" id="KW-0378">Hydrolase</keyword>
<feature type="region of interest" description="Disordered" evidence="2">
    <location>
        <begin position="67"/>
        <end position="97"/>
    </location>
</feature>
<dbReference type="InterPro" id="IPR052016">
    <property type="entry name" value="Bact_Sigma-Reg"/>
</dbReference>
<evidence type="ECO:0000259" key="3">
    <source>
        <dbReference type="SMART" id="SM00331"/>
    </source>
</evidence>
<protein>
    <submittedName>
        <fullName evidence="4">Serine/threonine-protein phosphatase</fullName>
    </submittedName>
</protein>
<dbReference type="InterPro" id="IPR001932">
    <property type="entry name" value="PPM-type_phosphatase-like_dom"/>
</dbReference>
<dbReference type="SMART" id="SM00331">
    <property type="entry name" value="PP2C_SIG"/>
    <property type="match status" value="1"/>
</dbReference>
<dbReference type="PANTHER" id="PTHR43156">
    <property type="entry name" value="STAGE II SPORULATION PROTEIN E-RELATED"/>
    <property type="match status" value="1"/>
</dbReference>
<name>A0A7X0RHG4_9ACTN</name>
<evidence type="ECO:0000313" key="4">
    <source>
        <dbReference type="EMBL" id="MBB6628225.1"/>
    </source>
</evidence>
<proteinExistence type="predicted"/>
<evidence type="ECO:0000313" key="5">
    <source>
        <dbReference type="Proteomes" id="UP000523955"/>
    </source>
</evidence>
<feature type="region of interest" description="Disordered" evidence="2">
    <location>
        <begin position="421"/>
        <end position="450"/>
    </location>
</feature>
<dbReference type="Proteomes" id="UP000523955">
    <property type="component" value="Unassembled WGS sequence"/>
</dbReference>
<evidence type="ECO:0000256" key="2">
    <source>
        <dbReference type="SAM" id="MobiDB-lite"/>
    </source>
</evidence>
<keyword evidence="5" id="KW-1185">Reference proteome</keyword>
<comment type="caution">
    <text evidence="4">The sequence shown here is derived from an EMBL/GenBank/DDBJ whole genome shotgun (WGS) entry which is preliminary data.</text>
</comment>